<name>A0A803PYR2_CANSA</name>
<evidence type="ECO:0000313" key="2">
    <source>
        <dbReference type="Proteomes" id="UP000596661"/>
    </source>
</evidence>
<dbReference type="EMBL" id="UZAU01000566">
    <property type="status" value="NOT_ANNOTATED_CDS"/>
    <property type="molecule type" value="Genomic_DNA"/>
</dbReference>
<dbReference type="OMA" id="SINIMGH"/>
<reference evidence="1" key="2">
    <citation type="submission" date="2021-03" db="UniProtKB">
        <authorList>
            <consortium name="EnsemblPlants"/>
        </authorList>
    </citation>
    <scope>IDENTIFICATION</scope>
</reference>
<reference evidence="1" key="1">
    <citation type="submission" date="2018-11" db="EMBL/GenBank/DDBJ databases">
        <authorList>
            <person name="Grassa J C."/>
        </authorList>
    </citation>
    <scope>NUCLEOTIDE SEQUENCE [LARGE SCALE GENOMIC DNA]</scope>
</reference>
<dbReference type="AlphaFoldDB" id="A0A803PYR2"/>
<protein>
    <submittedName>
        <fullName evidence="1">Uncharacterized protein</fullName>
    </submittedName>
</protein>
<evidence type="ECO:0000313" key="1">
    <source>
        <dbReference type="EnsemblPlants" id="cds.evm.model.06.534"/>
    </source>
</evidence>
<organism evidence="1 2">
    <name type="scientific">Cannabis sativa</name>
    <name type="common">Hemp</name>
    <name type="synonym">Marijuana</name>
    <dbReference type="NCBI Taxonomy" id="3483"/>
    <lineage>
        <taxon>Eukaryota</taxon>
        <taxon>Viridiplantae</taxon>
        <taxon>Streptophyta</taxon>
        <taxon>Embryophyta</taxon>
        <taxon>Tracheophyta</taxon>
        <taxon>Spermatophyta</taxon>
        <taxon>Magnoliopsida</taxon>
        <taxon>eudicotyledons</taxon>
        <taxon>Gunneridae</taxon>
        <taxon>Pentapetalae</taxon>
        <taxon>rosids</taxon>
        <taxon>fabids</taxon>
        <taxon>Rosales</taxon>
        <taxon>Cannabaceae</taxon>
        <taxon>Cannabis</taxon>
    </lineage>
</organism>
<accession>A0A803PYR2</accession>
<dbReference type="Gramene" id="evm.model.06.534">
    <property type="protein sequence ID" value="cds.evm.model.06.534"/>
    <property type="gene ID" value="evm.TU.06.534"/>
</dbReference>
<keyword evidence="2" id="KW-1185">Reference proteome</keyword>
<proteinExistence type="predicted"/>
<dbReference type="EnsemblPlants" id="evm.model.06.534">
    <property type="protein sequence ID" value="cds.evm.model.06.534"/>
    <property type="gene ID" value="evm.TU.06.534"/>
</dbReference>
<dbReference type="Proteomes" id="UP000596661">
    <property type="component" value="Chromosome 6"/>
</dbReference>
<sequence>MAAQKNSGVLGFRHLDDFNLGMMAKQGWRLLCSPSSLASRLYKANYYPQTDFLNVELGNNRSFFWRSIWSAQSLVKLSARRTIGTGESNNILKHPWLPDPTNPYVTSPEIGHANQMVSSALEIYSKAWDTPLVNDMFNKQDAELIIGIPLSSSAAEDCWSWTGERSGEF</sequence>